<dbReference type="InterPro" id="IPR056699">
    <property type="entry name" value="DUF7797"/>
</dbReference>
<evidence type="ECO:0000256" key="1">
    <source>
        <dbReference type="SAM" id="MobiDB-lite"/>
    </source>
</evidence>
<organism evidence="3 4">
    <name type="scientific">Salvia divinorum</name>
    <name type="common">Maria pastora</name>
    <name type="synonym">Diviner's sage</name>
    <dbReference type="NCBI Taxonomy" id="28513"/>
    <lineage>
        <taxon>Eukaryota</taxon>
        <taxon>Viridiplantae</taxon>
        <taxon>Streptophyta</taxon>
        <taxon>Embryophyta</taxon>
        <taxon>Tracheophyta</taxon>
        <taxon>Spermatophyta</taxon>
        <taxon>Magnoliopsida</taxon>
        <taxon>eudicotyledons</taxon>
        <taxon>Gunneridae</taxon>
        <taxon>Pentapetalae</taxon>
        <taxon>asterids</taxon>
        <taxon>lamiids</taxon>
        <taxon>Lamiales</taxon>
        <taxon>Lamiaceae</taxon>
        <taxon>Nepetoideae</taxon>
        <taxon>Mentheae</taxon>
        <taxon>Salviinae</taxon>
        <taxon>Salvia</taxon>
        <taxon>Salvia subgen. Calosphace</taxon>
    </lineage>
</organism>
<gene>
    <name evidence="3" type="ORF">AAHA92_11887</name>
</gene>
<dbReference type="EMBL" id="JBEAFC010000005">
    <property type="protein sequence ID" value="KAL1556236.1"/>
    <property type="molecule type" value="Genomic_DNA"/>
</dbReference>
<comment type="caution">
    <text evidence="3">The sequence shown here is derived from an EMBL/GenBank/DDBJ whole genome shotgun (WGS) entry which is preliminary data.</text>
</comment>
<dbReference type="PANTHER" id="PTHR47527">
    <property type="entry name" value="RING/FYVE/PHD ZINC FINGER SUPERFAMILY PROTEIN"/>
    <property type="match status" value="1"/>
</dbReference>
<keyword evidence="4" id="KW-1185">Reference proteome</keyword>
<reference evidence="3 4" key="1">
    <citation type="submission" date="2024-06" db="EMBL/GenBank/DDBJ databases">
        <title>A chromosome level genome sequence of Diviner's sage (Salvia divinorum).</title>
        <authorList>
            <person name="Ford S.A."/>
            <person name="Ro D.-K."/>
            <person name="Ness R.W."/>
            <person name="Phillips M.A."/>
        </authorList>
    </citation>
    <scope>NUCLEOTIDE SEQUENCE [LARGE SCALE GENOMIC DNA]</scope>
    <source>
        <strain evidence="3">SAF-2024a</strain>
        <tissue evidence="3">Leaf</tissue>
    </source>
</reference>
<evidence type="ECO:0000313" key="3">
    <source>
        <dbReference type="EMBL" id="KAL1556236.1"/>
    </source>
</evidence>
<dbReference type="AlphaFoldDB" id="A0ABD1HIH3"/>
<name>A0ABD1HIH3_SALDI</name>
<feature type="compositionally biased region" description="Basic and acidic residues" evidence="1">
    <location>
        <begin position="8"/>
        <end position="29"/>
    </location>
</feature>
<sequence length="190" mass="20796">MESAVDTPEARSEPVGEKRAAEEHLDLSKDASPPPPKRSRGVGERHLLGDVRKVAEMVLVLAAMGKMRGGKGPTDVEKELMAEARNKLAQVCEGFAPKDVFPSEGFGGVIEDLGLNKLKEQKLGFRPPKMSIAEKLLVSKKKVCSLTFEILATLFGAVCRTLGIMPLYSNNCESCLHDDFGWIIDLEFHC</sequence>
<dbReference type="Pfam" id="PF25073">
    <property type="entry name" value="DUF7797"/>
    <property type="match status" value="1"/>
</dbReference>
<dbReference type="PANTHER" id="PTHR47527:SF3">
    <property type="entry name" value="RING_FYVE_PHD ZINC FINGER SUPERFAMILY PROTEIN"/>
    <property type="match status" value="1"/>
</dbReference>
<evidence type="ECO:0000313" key="4">
    <source>
        <dbReference type="Proteomes" id="UP001567538"/>
    </source>
</evidence>
<proteinExistence type="predicted"/>
<protein>
    <recommendedName>
        <fullName evidence="2">DUF7797 domain-containing protein</fullName>
    </recommendedName>
</protein>
<feature type="domain" description="DUF7797" evidence="2">
    <location>
        <begin position="44"/>
        <end position="94"/>
    </location>
</feature>
<feature type="region of interest" description="Disordered" evidence="1">
    <location>
        <begin position="1"/>
        <end position="44"/>
    </location>
</feature>
<evidence type="ECO:0000259" key="2">
    <source>
        <dbReference type="Pfam" id="PF25073"/>
    </source>
</evidence>
<accession>A0ABD1HIH3</accession>
<dbReference type="Proteomes" id="UP001567538">
    <property type="component" value="Unassembled WGS sequence"/>
</dbReference>